<dbReference type="InterPro" id="IPR027267">
    <property type="entry name" value="AH/BAR_dom_sf"/>
</dbReference>
<dbReference type="Proteomes" id="UP000580250">
    <property type="component" value="Unassembled WGS sequence"/>
</dbReference>
<evidence type="ECO:0000313" key="2">
    <source>
        <dbReference type="Proteomes" id="UP000580250"/>
    </source>
</evidence>
<dbReference type="EMBL" id="CAJEWN010000805">
    <property type="protein sequence ID" value="CAD2190419.1"/>
    <property type="molecule type" value="Genomic_DNA"/>
</dbReference>
<evidence type="ECO:0000313" key="1">
    <source>
        <dbReference type="EMBL" id="CAD2190419.1"/>
    </source>
</evidence>
<dbReference type="Gene3D" id="1.20.1270.60">
    <property type="entry name" value="Arfaptin homology (AH) domain/BAR domain"/>
    <property type="match status" value="1"/>
</dbReference>
<sequence>MCRGTCRSSKQEVPTKEVDELYRKFIEDFNTMRRAIGKLVEVYDVFLKKAASGVGPHFALSNHLREYAANFAEKDEELATELNTSAQTIEDIGKHNKDFVVNARSHVIVQLKCWYSESRKQFKQEMSDIGKRKTQLETEMKRAGVVKLKEIEKTRESKKEKDFRKRMKLLREGILFCKNHAASELTDYLRQMLVQMNILGEESTRTIREAGKVDSSSY</sequence>
<comment type="caution">
    <text evidence="1">The sequence shown here is derived from an EMBL/GenBank/DDBJ whole genome shotgun (WGS) entry which is preliminary data.</text>
</comment>
<dbReference type="OrthoDB" id="5883060at2759"/>
<gene>
    <name evidence="1" type="ORF">MENT_LOCUS43207</name>
</gene>
<dbReference type="AlphaFoldDB" id="A0A6V7WTN5"/>
<dbReference type="SUPFAM" id="SSF103657">
    <property type="entry name" value="BAR/IMD domain-like"/>
    <property type="match status" value="1"/>
</dbReference>
<accession>A0A6V7WTN5</accession>
<organism evidence="1 2">
    <name type="scientific">Meloidogyne enterolobii</name>
    <name type="common">Root-knot nematode worm</name>
    <name type="synonym">Meloidogyne mayaguensis</name>
    <dbReference type="NCBI Taxonomy" id="390850"/>
    <lineage>
        <taxon>Eukaryota</taxon>
        <taxon>Metazoa</taxon>
        <taxon>Ecdysozoa</taxon>
        <taxon>Nematoda</taxon>
        <taxon>Chromadorea</taxon>
        <taxon>Rhabditida</taxon>
        <taxon>Tylenchina</taxon>
        <taxon>Tylenchomorpha</taxon>
        <taxon>Tylenchoidea</taxon>
        <taxon>Meloidogynidae</taxon>
        <taxon>Meloidogyninae</taxon>
        <taxon>Meloidogyne</taxon>
    </lineage>
</organism>
<protein>
    <submittedName>
        <fullName evidence="1">Uncharacterized protein</fullName>
    </submittedName>
</protein>
<reference evidence="1 2" key="1">
    <citation type="submission" date="2020-08" db="EMBL/GenBank/DDBJ databases">
        <authorList>
            <person name="Koutsovoulos G."/>
            <person name="Danchin GJ E."/>
        </authorList>
    </citation>
    <scope>NUCLEOTIDE SEQUENCE [LARGE SCALE GENOMIC DNA]</scope>
</reference>
<proteinExistence type="predicted"/>
<name>A0A6V7WTN5_MELEN</name>